<comment type="caution">
    <text evidence="2">The sequence shown here is derived from an EMBL/GenBank/DDBJ whole genome shotgun (WGS) entry which is preliminary data.</text>
</comment>
<dbReference type="AlphaFoldDB" id="A0A2W5S3N5"/>
<dbReference type="GO" id="GO:0016791">
    <property type="term" value="F:phosphatase activity"/>
    <property type="evidence" value="ECO:0007669"/>
    <property type="project" value="TreeGrafter"/>
</dbReference>
<sequence>MHVTERSFEIGFVCDPSEELIAIGDIHGYADLLDELLDQIAKISPVPGRVRTVVLLGDLIDRGSQSLRALDLAIGAAERLGCVVVGLLGNHEQFLRVALEEIDGISDLAAATWVRNGGGAVIQELAAEFPGKDLDVPTALGAARLMWLKSLQSHYESGDVIAVHAGLNPTISRAEFLSQNWLVNFRMLDEDAHWAWVREPFLDHTPAPGAGHHGMFVVHGHSPPHYEPAQLEEQVRRARVNLDGGSYSTGRARMLRIVGHQATLFEAVA</sequence>
<dbReference type="InterPro" id="IPR004843">
    <property type="entry name" value="Calcineurin-like_PHP"/>
</dbReference>
<dbReference type="InterPro" id="IPR029052">
    <property type="entry name" value="Metallo-depent_PP-like"/>
</dbReference>
<dbReference type="GO" id="GO:0008803">
    <property type="term" value="F:bis(5'-nucleosyl)-tetraphosphatase (symmetrical) activity"/>
    <property type="evidence" value="ECO:0007669"/>
    <property type="project" value="TreeGrafter"/>
</dbReference>
<dbReference type="GO" id="GO:0005737">
    <property type="term" value="C:cytoplasm"/>
    <property type="evidence" value="ECO:0007669"/>
    <property type="project" value="TreeGrafter"/>
</dbReference>
<dbReference type="GO" id="GO:0110154">
    <property type="term" value="P:RNA decapping"/>
    <property type="evidence" value="ECO:0007669"/>
    <property type="project" value="TreeGrafter"/>
</dbReference>
<name>A0A2W5S3N5_CERSP</name>
<evidence type="ECO:0000313" key="2">
    <source>
        <dbReference type="EMBL" id="PZQ94674.1"/>
    </source>
</evidence>
<dbReference type="PANTHER" id="PTHR42850:SF4">
    <property type="entry name" value="ZINC-DEPENDENT ENDOPOLYPHOSPHATASE"/>
    <property type="match status" value="1"/>
</dbReference>
<dbReference type="InterPro" id="IPR050126">
    <property type="entry name" value="Ap4A_hydrolase"/>
</dbReference>
<protein>
    <recommendedName>
        <fullName evidence="1">Calcineurin-like phosphoesterase domain-containing protein</fullName>
    </recommendedName>
</protein>
<dbReference type="SUPFAM" id="SSF56300">
    <property type="entry name" value="Metallo-dependent phosphatases"/>
    <property type="match status" value="1"/>
</dbReference>
<organism evidence="2 3">
    <name type="scientific">Cereibacter sphaeroides</name>
    <name type="common">Rhodobacter sphaeroides</name>
    <dbReference type="NCBI Taxonomy" id="1063"/>
    <lineage>
        <taxon>Bacteria</taxon>
        <taxon>Pseudomonadati</taxon>
        <taxon>Pseudomonadota</taxon>
        <taxon>Alphaproteobacteria</taxon>
        <taxon>Rhodobacterales</taxon>
        <taxon>Paracoccaceae</taxon>
        <taxon>Cereibacter</taxon>
    </lineage>
</organism>
<accession>A0A2W5S3N5</accession>
<reference evidence="2 3" key="1">
    <citation type="submission" date="2017-08" db="EMBL/GenBank/DDBJ databases">
        <title>Infants hospitalized years apart are colonized by the same room-sourced microbial strains.</title>
        <authorList>
            <person name="Brooks B."/>
            <person name="Olm M.R."/>
            <person name="Firek B.A."/>
            <person name="Baker R."/>
            <person name="Thomas B.C."/>
            <person name="Morowitz M.J."/>
            <person name="Banfield J.F."/>
        </authorList>
    </citation>
    <scope>NUCLEOTIDE SEQUENCE [LARGE SCALE GENOMIC DNA]</scope>
    <source>
        <strain evidence="2">S2_003_000_R2_11</strain>
    </source>
</reference>
<dbReference type="EMBL" id="QFQS01000015">
    <property type="protein sequence ID" value="PZQ94674.1"/>
    <property type="molecule type" value="Genomic_DNA"/>
</dbReference>
<proteinExistence type="predicted"/>
<gene>
    <name evidence="2" type="ORF">DI533_21725</name>
</gene>
<dbReference type="Proteomes" id="UP000248975">
    <property type="component" value="Unassembled WGS sequence"/>
</dbReference>
<dbReference type="Gene3D" id="3.60.21.10">
    <property type="match status" value="1"/>
</dbReference>
<feature type="domain" description="Calcineurin-like phosphoesterase" evidence="1">
    <location>
        <begin position="21"/>
        <end position="236"/>
    </location>
</feature>
<dbReference type="PANTHER" id="PTHR42850">
    <property type="entry name" value="METALLOPHOSPHOESTERASE"/>
    <property type="match status" value="1"/>
</dbReference>
<dbReference type="Pfam" id="PF00149">
    <property type="entry name" value="Metallophos"/>
    <property type="match status" value="1"/>
</dbReference>
<evidence type="ECO:0000313" key="3">
    <source>
        <dbReference type="Proteomes" id="UP000248975"/>
    </source>
</evidence>
<evidence type="ECO:0000259" key="1">
    <source>
        <dbReference type="Pfam" id="PF00149"/>
    </source>
</evidence>